<reference evidence="1 2" key="1">
    <citation type="submission" date="2018-06" db="EMBL/GenBank/DDBJ databases">
        <authorList>
            <consortium name="Pathogen Informatics"/>
            <person name="Doyle S."/>
        </authorList>
    </citation>
    <scope>NUCLEOTIDE SEQUENCE [LARGE SCALE GENOMIC DNA]</scope>
    <source>
        <strain evidence="1 2">NCTC11460</strain>
    </source>
</reference>
<protein>
    <submittedName>
        <fullName evidence="1">Uncharacterized protein</fullName>
    </submittedName>
</protein>
<dbReference type="EMBL" id="UGTB01000004">
    <property type="protein sequence ID" value="SUB61016.1"/>
    <property type="molecule type" value="Genomic_DNA"/>
</dbReference>
<sequence>MIERNEKIKVRDKNRIMKIINKAISSNGKLKIDFYTLNTKAASKVYKGKELREIRKKLYDRIIPLTWSVVIQEVD</sequence>
<accession>A0A379CGZ3</accession>
<proteinExistence type="predicted"/>
<dbReference type="AlphaFoldDB" id="A0A379CGZ3"/>
<gene>
    <name evidence="1" type="ORF">NCTC11460_00933</name>
</gene>
<dbReference type="Proteomes" id="UP000255101">
    <property type="component" value="Unassembled WGS sequence"/>
</dbReference>
<name>A0A379CGZ3_9FIRM</name>
<dbReference type="RefSeq" id="WP_002845652.1">
    <property type="nucleotide sequence ID" value="NZ_FOVA01000002.1"/>
</dbReference>
<evidence type="ECO:0000313" key="1">
    <source>
        <dbReference type="EMBL" id="SUB61016.1"/>
    </source>
</evidence>
<organism evidence="1 2">
    <name type="scientific">Peptostreptococcus anaerobius</name>
    <dbReference type="NCBI Taxonomy" id="1261"/>
    <lineage>
        <taxon>Bacteria</taxon>
        <taxon>Bacillati</taxon>
        <taxon>Bacillota</taxon>
        <taxon>Clostridia</taxon>
        <taxon>Peptostreptococcales</taxon>
        <taxon>Peptostreptococcaceae</taxon>
        <taxon>Peptostreptococcus</taxon>
    </lineage>
</organism>
<evidence type="ECO:0000313" key="2">
    <source>
        <dbReference type="Proteomes" id="UP000255101"/>
    </source>
</evidence>